<keyword evidence="2" id="KW-1185">Reference proteome</keyword>
<dbReference type="AlphaFoldDB" id="A0A5J6GAR2"/>
<reference evidence="1 2" key="1">
    <citation type="submission" date="2017-09" db="EMBL/GenBank/DDBJ databases">
        <authorList>
            <person name="Lee N."/>
            <person name="Cho B.-K."/>
        </authorList>
    </citation>
    <scope>NUCLEOTIDE SEQUENCE [LARGE SCALE GENOMIC DNA]</scope>
    <source>
        <strain evidence="1 2">ATCC 12853</strain>
    </source>
</reference>
<evidence type="ECO:0000313" key="2">
    <source>
        <dbReference type="Proteomes" id="UP000325529"/>
    </source>
</evidence>
<dbReference type="EMBL" id="CP023699">
    <property type="protein sequence ID" value="QEU90911.1"/>
    <property type="molecule type" value="Genomic_DNA"/>
</dbReference>
<accession>A0A5J6GAR2</accession>
<dbReference type="KEGG" id="ska:CP970_08435"/>
<sequence>MSSSAAVLTGWGVPVRSIVKSGTPSASARVRASSVYPASEKNAQATAVSSASVIALSQRHSMSRGAVRRREGSTWATIPRAVIRTPDGARSAALRVLRYPSHRR</sequence>
<organism evidence="1 2">
    <name type="scientific">Streptomyces kanamyceticus</name>
    <dbReference type="NCBI Taxonomy" id="1967"/>
    <lineage>
        <taxon>Bacteria</taxon>
        <taxon>Bacillati</taxon>
        <taxon>Actinomycetota</taxon>
        <taxon>Actinomycetes</taxon>
        <taxon>Kitasatosporales</taxon>
        <taxon>Streptomycetaceae</taxon>
        <taxon>Streptomyces</taxon>
    </lineage>
</organism>
<name>A0A5J6GAR2_STRKN</name>
<gene>
    <name evidence="1" type="ORF">CP970_08435</name>
</gene>
<protein>
    <submittedName>
        <fullName evidence="1">Uncharacterized protein</fullName>
    </submittedName>
</protein>
<proteinExistence type="predicted"/>
<evidence type="ECO:0000313" key="1">
    <source>
        <dbReference type="EMBL" id="QEU90911.1"/>
    </source>
</evidence>
<dbReference type="Proteomes" id="UP000325529">
    <property type="component" value="Chromosome"/>
</dbReference>